<sequence>MTKLSLITASYNSARTIADTLRSVNAQTYPDLEYLVVDGGSKDETMEIVAREGERVTSAVSEPDKGIYDAYNKGLSRATGDVIGFINSDDYYCTPDALAEVMAAFDADPELEAVHGDLVYVDPVDTSKIERHWKGRPSTVENLRRGFIPAHPTLFLRRSAYDRIGQFDTTYRLAADYDFMLRAFYVHRIKSLYIPSIWVRMRSGGATGGTTASIIKQNDEIRASQAAHGLNYPKALFFAHKVLDRSVQRARAPFVKAPDIAGNGK</sequence>
<keyword evidence="3" id="KW-1185">Reference proteome</keyword>
<dbReference type="Gene3D" id="3.90.550.10">
    <property type="entry name" value="Spore Coat Polysaccharide Biosynthesis Protein SpsA, Chain A"/>
    <property type="match status" value="1"/>
</dbReference>
<dbReference type="EMBL" id="JACIDM010000003">
    <property type="protein sequence ID" value="MBB4084112.1"/>
    <property type="molecule type" value="Genomic_DNA"/>
</dbReference>
<reference evidence="2 3" key="1">
    <citation type="submission" date="2020-08" db="EMBL/GenBank/DDBJ databases">
        <title>Genomic Encyclopedia of Type Strains, Phase IV (KMG-IV): sequencing the most valuable type-strain genomes for metagenomic binning, comparative biology and taxonomic classification.</title>
        <authorList>
            <person name="Goeker M."/>
        </authorList>
    </citation>
    <scope>NUCLEOTIDE SEQUENCE [LARGE SCALE GENOMIC DNA]</scope>
    <source>
        <strain evidence="2 3">DSM 23960</strain>
    </source>
</reference>
<dbReference type="GO" id="GO:0016757">
    <property type="term" value="F:glycosyltransferase activity"/>
    <property type="evidence" value="ECO:0007669"/>
    <property type="project" value="UniProtKB-KW"/>
</dbReference>
<keyword evidence="2" id="KW-0328">Glycosyltransferase</keyword>
<dbReference type="PANTHER" id="PTHR43685">
    <property type="entry name" value="GLYCOSYLTRANSFERASE"/>
    <property type="match status" value="1"/>
</dbReference>
<dbReference type="InterPro" id="IPR029044">
    <property type="entry name" value="Nucleotide-diphossugar_trans"/>
</dbReference>
<dbReference type="Proteomes" id="UP000529946">
    <property type="component" value="Unassembled WGS sequence"/>
</dbReference>
<dbReference type="PANTHER" id="PTHR43685:SF2">
    <property type="entry name" value="GLYCOSYLTRANSFERASE 2-LIKE DOMAIN-CONTAINING PROTEIN"/>
    <property type="match status" value="1"/>
</dbReference>
<accession>A0A7W6JFE3</accession>
<dbReference type="InterPro" id="IPR050834">
    <property type="entry name" value="Glycosyltransf_2"/>
</dbReference>
<comment type="caution">
    <text evidence="2">The sequence shown here is derived from an EMBL/GenBank/DDBJ whole genome shotgun (WGS) entry which is preliminary data.</text>
</comment>
<feature type="domain" description="Glycosyltransferase 2-like" evidence="1">
    <location>
        <begin position="5"/>
        <end position="147"/>
    </location>
</feature>
<evidence type="ECO:0000259" key="1">
    <source>
        <dbReference type="Pfam" id="PF00535"/>
    </source>
</evidence>
<keyword evidence="2" id="KW-0808">Transferase</keyword>
<name>A0A7W6JFE3_9CAUL</name>
<proteinExistence type="predicted"/>
<dbReference type="InterPro" id="IPR001173">
    <property type="entry name" value="Glyco_trans_2-like"/>
</dbReference>
<evidence type="ECO:0000313" key="3">
    <source>
        <dbReference type="Proteomes" id="UP000529946"/>
    </source>
</evidence>
<dbReference type="CDD" id="cd06433">
    <property type="entry name" value="GT_2_WfgS_like"/>
    <property type="match status" value="1"/>
</dbReference>
<organism evidence="2 3">
    <name type="scientific">Brevundimonas lenta</name>
    <dbReference type="NCBI Taxonomy" id="424796"/>
    <lineage>
        <taxon>Bacteria</taxon>
        <taxon>Pseudomonadati</taxon>
        <taxon>Pseudomonadota</taxon>
        <taxon>Alphaproteobacteria</taxon>
        <taxon>Caulobacterales</taxon>
        <taxon>Caulobacteraceae</taxon>
        <taxon>Brevundimonas</taxon>
    </lineage>
</organism>
<dbReference type="Pfam" id="PF00535">
    <property type="entry name" value="Glycos_transf_2"/>
    <property type="match status" value="1"/>
</dbReference>
<dbReference type="AlphaFoldDB" id="A0A7W6JFE3"/>
<protein>
    <submittedName>
        <fullName evidence="2">Glycosyltransferase</fullName>
        <ecNumber evidence="2">2.4.1.-</ecNumber>
    </submittedName>
</protein>
<gene>
    <name evidence="2" type="ORF">GGR12_003000</name>
</gene>
<evidence type="ECO:0000313" key="2">
    <source>
        <dbReference type="EMBL" id="MBB4084112.1"/>
    </source>
</evidence>
<dbReference type="EC" id="2.4.1.-" evidence="2"/>
<dbReference type="SUPFAM" id="SSF53448">
    <property type="entry name" value="Nucleotide-diphospho-sugar transferases"/>
    <property type="match status" value="1"/>
</dbReference>
<dbReference type="RefSeq" id="WP_183205287.1">
    <property type="nucleotide sequence ID" value="NZ_BAAAER010000003.1"/>
</dbReference>